<evidence type="ECO:0000313" key="1">
    <source>
        <dbReference type="EMBL" id="MBW2942279.1"/>
    </source>
</evidence>
<protein>
    <recommendedName>
        <fullName evidence="3">Glycosyltransferase family 1 protein</fullName>
    </recommendedName>
</protein>
<gene>
    <name evidence="1" type="ORF">KXJ70_15900</name>
</gene>
<organism evidence="1 2">
    <name type="scientific">Zhongshania aquimaris</name>
    <dbReference type="NCBI Taxonomy" id="2857107"/>
    <lineage>
        <taxon>Bacteria</taxon>
        <taxon>Pseudomonadati</taxon>
        <taxon>Pseudomonadota</taxon>
        <taxon>Gammaproteobacteria</taxon>
        <taxon>Cellvibrionales</taxon>
        <taxon>Spongiibacteraceae</taxon>
        <taxon>Zhongshania</taxon>
    </lineage>
</organism>
<reference evidence="1" key="1">
    <citation type="submission" date="2021-07" db="EMBL/GenBank/DDBJ databases">
        <title>Zhongshania sp. CAU 1632 isolated from seawater.</title>
        <authorList>
            <person name="Kim W."/>
        </authorList>
    </citation>
    <scope>NUCLEOTIDE SEQUENCE</scope>
    <source>
        <strain evidence="1">CAU 1632</strain>
    </source>
</reference>
<dbReference type="RefSeq" id="WP_219044515.1">
    <property type="nucleotide sequence ID" value="NZ_JAHWDQ010000004.1"/>
</dbReference>
<accession>A0ABS6VVB4</accession>
<proteinExistence type="predicted"/>
<dbReference type="Proteomes" id="UP001166291">
    <property type="component" value="Unassembled WGS sequence"/>
</dbReference>
<sequence>MLDKDFDIVYVAAPANQASGGPELLHQLVAALRQNGVKAYIYYYRRIPGRDPIHQEFAGYGNLYVDTIDDSPKNILIAPETQTDILDNYTWLKKTIWWMSVDFYYKSLGFSIKRHKMLKNKWLRYLLLLGKSSKTKRYFFFSKDGTESYVHFVQSEYARGHLLEKGIHSGSILFLSDYLNSSFISLSVQALKVEKKDIVAFNPKKGAEFTNKLRASMPDVEFVPIENMSRAQVIELLSTAKVYIDFGEHPGKDRIPREACILGACILTGRDGSAAYDVDVPIPSDYKYKRHPNSISEIDIKIRQCFADYHLLCKDFDDYREMIRNEEARFVRDVRQIFVNT</sequence>
<dbReference type="EMBL" id="JAHWDQ010000004">
    <property type="protein sequence ID" value="MBW2942279.1"/>
    <property type="molecule type" value="Genomic_DNA"/>
</dbReference>
<evidence type="ECO:0008006" key="3">
    <source>
        <dbReference type="Google" id="ProtNLM"/>
    </source>
</evidence>
<name>A0ABS6VVB4_9GAMM</name>
<keyword evidence="2" id="KW-1185">Reference proteome</keyword>
<comment type="caution">
    <text evidence="1">The sequence shown here is derived from an EMBL/GenBank/DDBJ whole genome shotgun (WGS) entry which is preliminary data.</text>
</comment>
<evidence type="ECO:0000313" key="2">
    <source>
        <dbReference type="Proteomes" id="UP001166291"/>
    </source>
</evidence>